<dbReference type="EMBL" id="JAPFFF010000025">
    <property type="protein sequence ID" value="KAK8849961.1"/>
    <property type="molecule type" value="Genomic_DNA"/>
</dbReference>
<protein>
    <submittedName>
        <fullName evidence="3">ADP-ribosylation factor</fullName>
    </submittedName>
</protein>
<dbReference type="SMART" id="SM00178">
    <property type="entry name" value="SAR"/>
    <property type="match status" value="1"/>
</dbReference>
<dbReference type="InterPro" id="IPR027417">
    <property type="entry name" value="P-loop_NTPase"/>
</dbReference>
<reference evidence="3 4" key="1">
    <citation type="submission" date="2024-04" db="EMBL/GenBank/DDBJ databases">
        <title>Tritrichomonas musculus Genome.</title>
        <authorList>
            <person name="Alves-Ferreira E."/>
            <person name="Grigg M."/>
            <person name="Lorenzi H."/>
            <person name="Galac M."/>
        </authorList>
    </citation>
    <scope>NUCLEOTIDE SEQUENCE [LARGE SCALE GENOMIC DNA]</scope>
    <source>
        <strain evidence="3 4">EAF2021</strain>
    </source>
</reference>
<sequence length="184" mass="21188">MGSILSNICNNFHRKTEIKCLIGGTKSSGKSTILENLNFCDEIIVLSVFSFTIKNLQYQNLNINIWEVEEGFKIRTLWGPYFYGTHGLIFVVDSSDPSKIHQAREELQRLLQEEELKEAVLLVFANIQDNPNAQNSRYIADALGLSEMRDREWRIQDSCAIYGDGLKQGLDWFCEQIKNKKYSL</sequence>
<evidence type="ECO:0000256" key="1">
    <source>
        <dbReference type="ARBA" id="ARBA00022741"/>
    </source>
</evidence>
<proteinExistence type="predicted"/>
<evidence type="ECO:0000256" key="2">
    <source>
        <dbReference type="ARBA" id="ARBA00023134"/>
    </source>
</evidence>
<dbReference type="CDD" id="cd00878">
    <property type="entry name" value="Arf_Arl"/>
    <property type="match status" value="1"/>
</dbReference>
<dbReference type="Proteomes" id="UP001470230">
    <property type="component" value="Unassembled WGS sequence"/>
</dbReference>
<name>A0ABR2HMP9_9EUKA</name>
<dbReference type="InterPro" id="IPR024156">
    <property type="entry name" value="Small_GTPase_ARF"/>
</dbReference>
<keyword evidence="1" id="KW-0547">Nucleotide-binding</keyword>
<keyword evidence="2" id="KW-0342">GTP-binding</keyword>
<dbReference type="InterPro" id="IPR006689">
    <property type="entry name" value="Small_GTPase_ARF/SAR"/>
</dbReference>
<dbReference type="Gene3D" id="3.40.50.300">
    <property type="entry name" value="P-loop containing nucleotide triphosphate hydrolases"/>
    <property type="match status" value="1"/>
</dbReference>
<dbReference type="Pfam" id="PF00025">
    <property type="entry name" value="Arf"/>
    <property type="match status" value="1"/>
</dbReference>
<comment type="caution">
    <text evidence="3">The sequence shown here is derived from an EMBL/GenBank/DDBJ whole genome shotgun (WGS) entry which is preliminary data.</text>
</comment>
<dbReference type="PROSITE" id="PS51417">
    <property type="entry name" value="ARF"/>
    <property type="match status" value="1"/>
</dbReference>
<accession>A0ABR2HMP9</accession>
<keyword evidence="4" id="KW-1185">Reference proteome</keyword>
<evidence type="ECO:0000313" key="3">
    <source>
        <dbReference type="EMBL" id="KAK8849961.1"/>
    </source>
</evidence>
<dbReference type="SMART" id="SM00177">
    <property type="entry name" value="ARF"/>
    <property type="match status" value="1"/>
</dbReference>
<dbReference type="SUPFAM" id="SSF52540">
    <property type="entry name" value="P-loop containing nucleoside triphosphate hydrolases"/>
    <property type="match status" value="1"/>
</dbReference>
<dbReference type="PANTHER" id="PTHR11711">
    <property type="entry name" value="ADP RIBOSYLATION FACTOR-RELATED"/>
    <property type="match status" value="1"/>
</dbReference>
<organism evidence="3 4">
    <name type="scientific">Tritrichomonas musculus</name>
    <dbReference type="NCBI Taxonomy" id="1915356"/>
    <lineage>
        <taxon>Eukaryota</taxon>
        <taxon>Metamonada</taxon>
        <taxon>Parabasalia</taxon>
        <taxon>Tritrichomonadida</taxon>
        <taxon>Tritrichomonadidae</taxon>
        <taxon>Tritrichomonas</taxon>
    </lineage>
</organism>
<gene>
    <name evidence="3" type="ORF">M9Y10_018554</name>
</gene>
<evidence type="ECO:0000313" key="4">
    <source>
        <dbReference type="Proteomes" id="UP001470230"/>
    </source>
</evidence>